<reference evidence="3" key="1">
    <citation type="submission" date="2022-11" db="EMBL/GenBank/DDBJ databases">
        <title>Lacrimispora xylanolytica sy1, complete genome.</title>
        <authorList>
            <person name="Choi S."/>
        </authorList>
    </citation>
    <scope>NUCLEOTIDE SEQUENCE</scope>
    <source>
        <strain evidence="3">Sy1</strain>
    </source>
</reference>
<organism evidence="3 4">
    <name type="scientific">Lacrimispora xylanolytica</name>
    <dbReference type="NCBI Taxonomy" id="29375"/>
    <lineage>
        <taxon>Bacteria</taxon>
        <taxon>Bacillati</taxon>
        <taxon>Bacillota</taxon>
        <taxon>Clostridia</taxon>
        <taxon>Lachnospirales</taxon>
        <taxon>Lachnospiraceae</taxon>
        <taxon>Lacrimispora</taxon>
    </lineage>
</organism>
<gene>
    <name evidence="3" type="ORF">OW255_01095</name>
</gene>
<name>A0ABY7AED6_9FIRM</name>
<dbReference type="EMBL" id="CP113524">
    <property type="protein sequence ID" value="WAJ24153.1"/>
    <property type="molecule type" value="Genomic_DNA"/>
</dbReference>
<feature type="domain" description="HTH cro/C1-type" evidence="2">
    <location>
        <begin position="10"/>
        <end position="61"/>
    </location>
</feature>
<keyword evidence="4" id="KW-1185">Reference proteome</keyword>
<accession>A0ABY7AED6</accession>
<evidence type="ECO:0000313" key="3">
    <source>
        <dbReference type="EMBL" id="WAJ24153.1"/>
    </source>
</evidence>
<dbReference type="InterPro" id="IPR043735">
    <property type="entry name" value="DUF5680"/>
</dbReference>
<dbReference type="Pfam" id="PF01381">
    <property type="entry name" value="HTH_3"/>
    <property type="match status" value="1"/>
</dbReference>
<evidence type="ECO:0000256" key="1">
    <source>
        <dbReference type="ARBA" id="ARBA00023125"/>
    </source>
</evidence>
<sequence length="158" mass="18283">MIFSEKLFVLRKSKGLTQEDLAEHLNVSRQAIAKWESGQAYPDISNIIAISEYFRVTIDHLVKDNNNCTTALVTQVPYEKEEVVKFMIQAKKETYAAKAALLLVPEDKPFRGPAFYQENDYIYRCKLTGDMDWFQGHEEISYKNQPVYECYFHGGAIK</sequence>
<dbReference type="PROSITE" id="PS50943">
    <property type="entry name" value="HTH_CROC1"/>
    <property type="match status" value="1"/>
</dbReference>
<protein>
    <submittedName>
        <fullName evidence="3">DUF5680 domain-containing protein</fullName>
    </submittedName>
</protein>
<dbReference type="RefSeq" id="WP_268115362.1">
    <property type="nucleotide sequence ID" value="NZ_CP113524.1"/>
</dbReference>
<proteinExistence type="predicted"/>
<evidence type="ECO:0000313" key="4">
    <source>
        <dbReference type="Proteomes" id="UP001163115"/>
    </source>
</evidence>
<dbReference type="SUPFAM" id="SSF47413">
    <property type="entry name" value="lambda repressor-like DNA-binding domains"/>
    <property type="match status" value="1"/>
</dbReference>
<keyword evidence="1" id="KW-0238">DNA-binding</keyword>
<dbReference type="Proteomes" id="UP001163115">
    <property type="component" value="Chromosome"/>
</dbReference>
<dbReference type="SMART" id="SM00530">
    <property type="entry name" value="HTH_XRE"/>
    <property type="match status" value="1"/>
</dbReference>
<evidence type="ECO:0000259" key="2">
    <source>
        <dbReference type="PROSITE" id="PS50943"/>
    </source>
</evidence>
<dbReference type="PANTHER" id="PTHR46558:SF4">
    <property type="entry name" value="DNA-BIDING PHAGE PROTEIN"/>
    <property type="match status" value="1"/>
</dbReference>
<dbReference type="InterPro" id="IPR001387">
    <property type="entry name" value="Cro/C1-type_HTH"/>
</dbReference>
<dbReference type="Gene3D" id="1.10.260.40">
    <property type="entry name" value="lambda repressor-like DNA-binding domains"/>
    <property type="match status" value="1"/>
</dbReference>
<dbReference type="PANTHER" id="PTHR46558">
    <property type="entry name" value="TRACRIPTIONAL REGULATORY PROTEIN-RELATED-RELATED"/>
    <property type="match status" value="1"/>
</dbReference>
<dbReference type="InterPro" id="IPR010982">
    <property type="entry name" value="Lambda_DNA-bd_dom_sf"/>
</dbReference>
<dbReference type="Pfam" id="PF18931">
    <property type="entry name" value="DUF5680"/>
    <property type="match status" value="1"/>
</dbReference>
<dbReference type="CDD" id="cd00093">
    <property type="entry name" value="HTH_XRE"/>
    <property type="match status" value="1"/>
</dbReference>